<dbReference type="Proteomes" id="UP001165541">
    <property type="component" value="Unassembled WGS sequence"/>
</dbReference>
<dbReference type="SMART" id="SM00448">
    <property type="entry name" value="REC"/>
    <property type="match status" value="1"/>
</dbReference>
<dbReference type="Pfam" id="PF02518">
    <property type="entry name" value="HATPase_c"/>
    <property type="match status" value="1"/>
</dbReference>
<sequence>MSTKRSTALSSSSVTDTAVVRCFFAAGALLCIFGALFAFDSSLAPARRWLVAAVGLVGALSFLVVGRLSRRALRRAAEHDARFNTLLGLAADWYWEQDEHFRFTRLSASFDEISGLEAKAVLGKCRWEIPDAVVTPQEWVAHRTALQAHLPFRDFVMRRTQADGRMVHLSISGEPIFDADGRFCGYWGIGQNITEQRAATLALASSERRYRNLFARSPLALLIHREGRIISANEAAARMFGYGVPDDLVGIELLSLYDVASQALVQRRVLDLEALPIGESLPVVDLVALRRDGSPVDVTATGSRVDLPDGPAIESIYLDVTQRRQAESALLHSEAMLSRLFLSSPDVITVTDPDTGRYVMVNPGFTRVIGYEPHEVIGRTVLELGMLQSQEQREHFLSEIRRNGSVQDLLMPYRAKAGHTVLVQLSGAIFEVDGKRYLLVLARDVTERERSRAEYKAILDNASVGIALVLRGRFHQANRRFEEMLGWAPGELIGQHVRAIWPSDAEFERVSQLTREVMSRHEPLDFEWEMFRRDDGRFWGRCRARRVEDAGTDRGATIWIVEDITEQRRAAADLAAAKEQAEAANRAKSAFLANMSHEIRTPLHGVLGLAQLALGVGIDDHRREEYLRRIVDSAQTLSTIISDILDLSKIEAGRLQLEAIAFDLPELLQTLHRSYVEQAAGKQIQLVLKITDDLPQRVIGDPVRTQQILGNFISNALKFTDSGRVQMMATPLGDERMRFEVHDTGPGIDPDVLQRLFKPFTQADESISRRYGGTGLGLSICRELAHLMGGEVGVDSTPGQGSVFWAELALPAAGETAAPAVAPPPAADSLQGLRVLVVEDNPVNMMIAAAMLEQWGVEVAQARTGQEALDVIDAEQGRFDAVLMDVHMPGMSGFEATQMLRRRYDAQALPIIALTAAALVSEQERTRAVGMNDFVAKPIDLHRLHATLERWARRPGANRSA</sequence>
<dbReference type="EC" id="2.7.13.3" evidence="2"/>
<protein>
    <recommendedName>
        <fullName evidence="2">histidine kinase</fullName>
        <ecNumber evidence="2">2.7.13.3</ecNumber>
    </recommendedName>
</protein>
<keyword evidence="7" id="KW-0175">Coiled coil</keyword>
<evidence type="ECO:0000259" key="9">
    <source>
        <dbReference type="PROSITE" id="PS50109"/>
    </source>
</evidence>
<feature type="domain" description="PAC" evidence="12">
    <location>
        <begin position="524"/>
        <end position="576"/>
    </location>
</feature>
<dbReference type="PROSITE" id="PS50113">
    <property type="entry name" value="PAC"/>
    <property type="match status" value="2"/>
</dbReference>
<dbReference type="CDD" id="cd00130">
    <property type="entry name" value="PAS"/>
    <property type="match status" value="4"/>
</dbReference>
<feature type="domain" description="PAC" evidence="12">
    <location>
        <begin position="153"/>
        <end position="205"/>
    </location>
</feature>
<feature type="domain" description="PAS" evidence="11">
    <location>
        <begin position="451"/>
        <end position="521"/>
    </location>
</feature>
<proteinExistence type="predicted"/>
<evidence type="ECO:0000313" key="14">
    <source>
        <dbReference type="Proteomes" id="UP001165541"/>
    </source>
</evidence>
<feature type="coiled-coil region" evidence="7">
    <location>
        <begin position="564"/>
        <end position="594"/>
    </location>
</feature>
<comment type="caution">
    <text evidence="13">The sequence shown here is derived from an EMBL/GenBank/DDBJ whole genome shotgun (WGS) entry which is preliminary data.</text>
</comment>
<dbReference type="Pfam" id="PF13188">
    <property type="entry name" value="PAS_8"/>
    <property type="match status" value="1"/>
</dbReference>
<keyword evidence="3 6" id="KW-0597">Phosphoprotein</keyword>
<dbReference type="SUPFAM" id="SSF55874">
    <property type="entry name" value="ATPase domain of HSP90 chaperone/DNA topoisomerase II/histidine kinase"/>
    <property type="match status" value="1"/>
</dbReference>
<dbReference type="InterPro" id="IPR011006">
    <property type="entry name" value="CheY-like_superfamily"/>
</dbReference>
<feature type="domain" description="Response regulatory" evidence="10">
    <location>
        <begin position="834"/>
        <end position="952"/>
    </location>
</feature>
<dbReference type="PANTHER" id="PTHR43047">
    <property type="entry name" value="TWO-COMPONENT HISTIDINE PROTEIN KINASE"/>
    <property type="match status" value="1"/>
</dbReference>
<keyword evidence="5" id="KW-0418">Kinase</keyword>
<evidence type="ECO:0000313" key="13">
    <source>
        <dbReference type="EMBL" id="MCM5678991.1"/>
    </source>
</evidence>
<dbReference type="SUPFAM" id="SSF55785">
    <property type="entry name" value="PYP-like sensor domain (PAS domain)"/>
    <property type="match status" value="4"/>
</dbReference>
<dbReference type="InterPro" id="IPR001789">
    <property type="entry name" value="Sig_transdc_resp-reg_receiver"/>
</dbReference>
<evidence type="ECO:0000256" key="8">
    <source>
        <dbReference type="SAM" id="Phobius"/>
    </source>
</evidence>
<dbReference type="Gene3D" id="3.40.50.2300">
    <property type="match status" value="1"/>
</dbReference>
<dbReference type="InterPro" id="IPR000700">
    <property type="entry name" value="PAS-assoc_C"/>
</dbReference>
<dbReference type="SMART" id="SM00387">
    <property type="entry name" value="HATPase_c"/>
    <property type="match status" value="1"/>
</dbReference>
<evidence type="ECO:0000256" key="3">
    <source>
        <dbReference type="ARBA" id="ARBA00022553"/>
    </source>
</evidence>
<accession>A0ABT0YLG8</accession>
<dbReference type="NCBIfam" id="TIGR00229">
    <property type="entry name" value="sensory_box"/>
    <property type="match status" value="4"/>
</dbReference>
<dbReference type="InterPro" id="IPR005467">
    <property type="entry name" value="His_kinase_dom"/>
</dbReference>
<comment type="catalytic activity">
    <reaction evidence="1">
        <text>ATP + protein L-histidine = ADP + protein N-phospho-L-histidine.</text>
        <dbReference type="EC" id="2.7.13.3"/>
    </reaction>
</comment>
<keyword evidence="8" id="KW-0812">Transmembrane</keyword>
<dbReference type="PANTHER" id="PTHR43047:SF64">
    <property type="entry name" value="HISTIDINE KINASE CONTAINING CHEY-HOMOLOGOUS RECEIVER DOMAIN AND PAS DOMAIN-RELATED"/>
    <property type="match status" value="1"/>
</dbReference>
<evidence type="ECO:0000256" key="4">
    <source>
        <dbReference type="ARBA" id="ARBA00022679"/>
    </source>
</evidence>
<dbReference type="Pfam" id="PF08448">
    <property type="entry name" value="PAS_4"/>
    <property type="match status" value="3"/>
</dbReference>
<evidence type="ECO:0000259" key="10">
    <source>
        <dbReference type="PROSITE" id="PS50110"/>
    </source>
</evidence>
<dbReference type="Gene3D" id="3.30.565.10">
    <property type="entry name" value="Histidine kinase-like ATPase, C-terminal domain"/>
    <property type="match status" value="1"/>
</dbReference>
<dbReference type="InterPro" id="IPR035965">
    <property type="entry name" value="PAS-like_dom_sf"/>
</dbReference>
<keyword evidence="8" id="KW-0472">Membrane</keyword>
<evidence type="ECO:0000256" key="7">
    <source>
        <dbReference type="SAM" id="Coils"/>
    </source>
</evidence>
<dbReference type="SUPFAM" id="SSF47384">
    <property type="entry name" value="Homodimeric domain of signal transducing histidine kinase"/>
    <property type="match status" value="1"/>
</dbReference>
<keyword evidence="8" id="KW-1133">Transmembrane helix</keyword>
<feature type="modified residue" description="4-aspartylphosphate" evidence="6">
    <location>
        <position position="885"/>
    </location>
</feature>
<dbReference type="EMBL" id="JAMKFE010000003">
    <property type="protein sequence ID" value="MCM5678991.1"/>
    <property type="molecule type" value="Genomic_DNA"/>
</dbReference>
<dbReference type="PROSITE" id="PS50110">
    <property type="entry name" value="RESPONSE_REGULATORY"/>
    <property type="match status" value="1"/>
</dbReference>
<dbReference type="InterPro" id="IPR013656">
    <property type="entry name" value="PAS_4"/>
</dbReference>
<dbReference type="RefSeq" id="WP_251777183.1">
    <property type="nucleotide sequence ID" value="NZ_JAMKFE010000003.1"/>
</dbReference>
<dbReference type="Gene3D" id="1.10.287.130">
    <property type="match status" value="1"/>
</dbReference>
<name>A0ABT0YLG8_9BURK</name>
<dbReference type="CDD" id="cd16922">
    <property type="entry name" value="HATPase_EvgS-ArcB-TorS-like"/>
    <property type="match status" value="1"/>
</dbReference>
<dbReference type="Pfam" id="PF00512">
    <property type="entry name" value="HisKA"/>
    <property type="match status" value="1"/>
</dbReference>
<evidence type="ECO:0000259" key="12">
    <source>
        <dbReference type="PROSITE" id="PS50113"/>
    </source>
</evidence>
<dbReference type="SMART" id="SM00091">
    <property type="entry name" value="PAS"/>
    <property type="match status" value="4"/>
</dbReference>
<dbReference type="InterPro" id="IPR003594">
    <property type="entry name" value="HATPase_dom"/>
</dbReference>
<feature type="transmembrane region" description="Helical" evidence="8">
    <location>
        <begin position="18"/>
        <end position="37"/>
    </location>
</feature>
<dbReference type="CDD" id="cd17546">
    <property type="entry name" value="REC_hyHK_CKI1_RcsC-like"/>
    <property type="match status" value="1"/>
</dbReference>
<dbReference type="InterPro" id="IPR036097">
    <property type="entry name" value="HisK_dim/P_sf"/>
</dbReference>
<dbReference type="InterPro" id="IPR004358">
    <property type="entry name" value="Sig_transdc_His_kin-like_C"/>
</dbReference>
<organism evidence="13 14">
    <name type="scientific">Caldimonas mangrovi</name>
    <dbReference type="NCBI Taxonomy" id="2944811"/>
    <lineage>
        <taxon>Bacteria</taxon>
        <taxon>Pseudomonadati</taxon>
        <taxon>Pseudomonadota</taxon>
        <taxon>Betaproteobacteria</taxon>
        <taxon>Burkholderiales</taxon>
        <taxon>Sphaerotilaceae</taxon>
        <taxon>Caldimonas</taxon>
    </lineage>
</organism>
<evidence type="ECO:0000259" key="11">
    <source>
        <dbReference type="PROSITE" id="PS50112"/>
    </source>
</evidence>
<dbReference type="InterPro" id="IPR000014">
    <property type="entry name" value="PAS"/>
</dbReference>
<evidence type="ECO:0000256" key="2">
    <source>
        <dbReference type="ARBA" id="ARBA00012438"/>
    </source>
</evidence>
<dbReference type="SUPFAM" id="SSF52172">
    <property type="entry name" value="CheY-like"/>
    <property type="match status" value="1"/>
</dbReference>
<dbReference type="Pfam" id="PF00072">
    <property type="entry name" value="Response_reg"/>
    <property type="match status" value="1"/>
</dbReference>
<evidence type="ECO:0000256" key="6">
    <source>
        <dbReference type="PROSITE-ProRule" id="PRU00169"/>
    </source>
</evidence>
<feature type="domain" description="PAS" evidence="11">
    <location>
        <begin position="333"/>
        <end position="404"/>
    </location>
</feature>
<keyword evidence="14" id="KW-1185">Reference proteome</keyword>
<feature type="domain" description="Histidine kinase" evidence="9">
    <location>
        <begin position="594"/>
        <end position="812"/>
    </location>
</feature>
<dbReference type="Gene3D" id="3.30.450.20">
    <property type="entry name" value="PAS domain"/>
    <property type="match status" value="4"/>
</dbReference>
<dbReference type="PROSITE" id="PS50112">
    <property type="entry name" value="PAS"/>
    <property type="match status" value="2"/>
</dbReference>
<dbReference type="SMART" id="SM00086">
    <property type="entry name" value="PAC"/>
    <property type="match status" value="4"/>
</dbReference>
<keyword evidence="4" id="KW-0808">Transferase</keyword>
<dbReference type="InterPro" id="IPR003661">
    <property type="entry name" value="HisK_dim/P_dom"/>
</dbReference>
<dbReference type="CDD" id="cd00082">
    <property type="entry name" value="HisKA"/>
    <property type="match status" value="1"/>
</dbReference>
<dbReference type="InterPro" id="IPR036890">
    <property type="entry name" value="HATPase_C_sf"/>
</dbReference>
<reference evidence="13" key="1">
    <citation type="submission" date="2022-05" db="EMBL/GenBank/DDBJ databases">
        <title>Schlegelella sp. nov., isolated from mangrove soil.</title>
        <authorList>
            <person name="Liu Y."/>
            <person name="Ge X."/>
            <person name="Liu W."/>
        </authorList>
    </citation>
    <scope>NUCLEOTIDE SEQUENCE</scope>
    <source>
        <strain evidence="13">S2-27</strain>
    </source>
</reference>
<feature type="transmembrane region" description="Helical" evidence="8">
    <location>
        <begin position="49"/>
        <end position="68"/>
    </location>
</feature>
<evidence type="ECO:0000256" key="1">
    <source>
        <dbReference type="ARBA" id="ARBA00000085"/>
    </source>
</evidence>
<gene>
    <name evidence="13" type="ORF">M8A51_05535</name>
</gene>
<dbReference type="PRINTS" id="PR00344">
    <property type="entry name" value="BCTRLSENSOR"/>
</dbReference>
<evidence type="ECO:0000256" key="5">
    <source>
        <dbReference type="ARBA" id="ARBA00022777"/>
    </source>
</evidence>
<dbReference type="InterPro" id="IPR001610">
    <property type="entry name" value="PAC"/>
</dbReference>
<dbReference type="SMART" id="SM00388">
    <property type="entry name" value="HisKA"/>
    <property type="match status" value="1"/>
</dbReference>
<dbReference type="PROSITE" id="PS50109">
    <property type="entry name" value="HIS_KIN"/>
    <property type="match status" value="1"/>
</dbReference>